<feature type="region of interest" description="Disordered" evidence="1">
    <location>
        <begin position="650"/>
        <end position="721"/>
    </location>
</feature>
<feature type="compositionally biased region" description="Polar residues" evidence="1">
    <location>
        <begin position="355"/>
        <end position="365"/>
    </location>
</feature>
<dbReference type="OrthoDB" id="6365676at2759"/>
<feature type="region of interest" description="Disordered" evidence="1">
    <location>
        <begin position="128"/>
        <end position="149"/>
    </location>
</feature>
<feature type="compositionally biased region" description="Low complexity" evidence="1">
    <location>
        <begin position="485"/>
        <end position="506"/>
    </location>
</feature>
<feature type="region of interest" description="Disordered" evidence="1">
    <location>
        <begin position="485"/>
        <end position="612"/>
    </location>
</feature>
<dbReference type="PANTHER" id="PTHR28196">
    <property type="entry name" value="NUCLEOLAR PROTEIN NET1-RELATED"/>
    <property type="match status" value="1"/>
</dbReference>
<feature type="domain" description="Nucleolar protein Dnt1-like N-terminal" evidence="2">
    <location>
        <begin position="34"/>
        <end position="103"/>
    </location>
</feature>
<feature type="compositionally biased region" description="Polar residues" evidence="1">
    <location>
        <begin position="588"/>
        <end position="597"/>
    </location>
</feature>
<protein>
    <recommendedName>
        <fullName evidence="2">Nucleolar protein Dnt1-like N-terminal domain-containing protein</fullName>
    </recommendedName>
</protein>
<dbReference type="eggNOG" id="ENOG502QW4V">
    <property type="taxonomic scope" value="Eukaryota"/>
</dbReference>
<dbReference type="GeneID" id="5234165"/>
<organism evidence="3 4">
    <name type="scientific">Lodderomyces elongisporus (strain ATCC 11503 / CBS 2605 / JCM 1781 / NBRC 1676 / NRRL YB-4239)</name>
    <name type="common">Yeast</name>
    <name type="synonym">Saccharomyces elongisporus</name>
    <dbReference type="NCBI Taxonomy" id="379508"/>
    <lineage>
        <taxon>Eukaryota</taxon>
        <taxon>Fungi</taxon>
        <taxon>Dikarya</taxon>
        <taxon>Ascomycota</taxon>
        <taxon>Saccharomycotina</taxon>
        <taxon>Pichiomycetes</taxon>
        <taxon>Debaryomycetaceae</taxon>
        <taxon>Candida/Lodderomyces clade</taxon>
        <taxon>Lodderomyces</taxon>
    </lineage>
</organism>
<dbReference type="GO" id="GO:0000183">
    <property type="term" value="P:rDNA heterochromatin formation"/>
    <property type="evidence" value="ECO:0007669"/>
    <property type="project" value="InterPro"/>
</dbReference>
<reference evidence="3 4" key="1">
    <citation type="journal article" date="2009" name="Nature">
        <title>Evolution of pathogenicity and sexual reproduction in eight Candida genomes.</title>
        <authorList>
            <person name="Butler G."/>
            <person name="Rasmussen M.D."/>
            <person name="Lin M.F."/>
            <person name="Santos M.A."/>
            <person name="Sakthikumar S."/>
            <person name="Munro C.A."/>
            <person name="Rheinbay E."/>
            <person name="Grabherr M."/>
            <person name="Forche A."/>
            <person name="Reedy J.L."/>
            <person name="Agrafioti I."/>
            <person name="Arnaud M.B."/>
            <person name="Bates S."/>
            <person name="Brown A.J."/>
            <person name="Brunke S."/>
            <person name="Costanzo M.C."/>
            <person name="Fitzpatrick D.A."/>
            <person name="de Groot P.W."/>
            <person name="Harris D."/>
            <person name="Hoyer L.L."/>
            <person name="Hube B."/>
            <person name="Klis F.M."/>
            <person name="Kodira C."/>
            <person name="Lennard N."/>
            <person name="Logue M.E."/>
            <person name="Martin R."/>
            <person name="Neiman A.M."/>
            <person name="Nikolaou E."/>
            <person name="Quail M.A."/>
            <person name="Quinn J."/>
            <person name="Santos M.C."/>
            <person name="Schmitzberger F.F."/>
            <person name="Sherlock G."/>
            <person name="Shah P."/>
            <person name="Silverstein K.A."/>
            <person name="Skrzypek M.S."/>
            <person name="Soll D."/>
            <person name="Staggs R."/>
            <person name="Stansfield I."/>
            <person name="Stumpf M.P."/>
            <person name="Sudbery P.E."/>
            <person name="Srikantha T."/>
            <person name="Zeng Q."/>
            <person name="Berman J."/>
            <person name="Berriman M."/>
            <person name="Heitman J."/>
            <person name="Gow N.A."/>
            <person name="Lorenz M.C."/>
            <person name="Birren B.W."/>
            <person name="Kellis M."/>
            <person name="Cuomo C.A."/>
        </authorList>
    </citation>
    <scope>NUCLEOTIDE SEQUENCE [LARGE SCALE GENOMIC DNA]</scope>
    <source>
        <strain evidence="4">ATCC 11503 / BCRC 21390 / CBS 2605 / JCM 1781 / NBRC 1676 / NRRL YB-4239</strain>
    </source>
</reference>
<dbReference type="Proteomes" id="UP000001996">
    <property type="component" value="Unassembled WGS sequence"/>
</dbReference>
<gene>
    <name evidence="3" type="ORF">LELG_02138</name>
</gene>
<dbReference type="InterPro" id="IPR043185">
    <property type="entry name" value="Net1/Tof2"/>
</dbReference>
<feature type="compositionally biased region" description="Basic residues" evidence="1">
    <location>
        <begin position="844"/>
        <end position="864"/>
    </location>
</feature>
<dbReference type="PANTHER" id="PTHR28196:SF1">
    <property type="entry name" value="NUCLEOLAR PROTEIN NET1-RELATED"/>
    <property type="match status" value="1"/>
</dbReference>
<feature type="compositionally biased region" description="Polar residues" evidence="1">
    <location>
        <begin position="373"/>
        <end position="407"/>
    </location>
</feature>
<dbReference type="VEuPathDB" id="FungiDB:LELG_02138"/>
<feature type="compositionally biased region" description="Polar residues" evidence="1">
    <location>
        <begin position="568"/>
        <end position="577"/>
    </location>
</feature>
<dbReference type="Pfam" id="PF10407">
    <property type="entry name" value="Cytokin_check_N"/>
    <property type="match status" value="1"/>
</dbReference>
<feature type="compositionally biased region" description="Low complexity" evidence="1">
    <location>
        <begin position="816"/>
        <end position="833"/>
    </location>
</feature>
<dbReference type="HOGENOM" id="CLU_331512_0_0_1"/>
<feature type="compositionally biased region" description="Basic and acidic residues" evidence="1">
    <location>
        <begin position="528"/>
        <end position="542"/>
    </location>
</feature>
<feature type="compositionally biased region" description="Basic and acidic residues" evidence="1">
    <location>
        <begin position="413"/>
        <end position="425"/>
    </location>
</feature>
<evidence type="ECO:0000259" key="2">
    <source>
        <dbReference type="Pfam" id="PF10407"/>
    </source>
</evidence>
<dbReference type="EMBL" id="CH981525">
    <property type="protein sequence ID" value="EDK43959.1"/>
    <property type="molecule type" value="Genomic_DNA"/>
</dbReference>
<dbReference type="KEGG" id="lel:PVL30_002112"/>
<accession>A5DXQ1</accession>
<feature type="compositionally biased region" description="Polar residues" evidence="1">
    <location>
        <begin position="779"/>
        <end position="795"/>
    </location>
</feature>
<feature type="region of interest" description="Disordered" evidence="1">
    <location>
        <begin position="341"/>
        <end position="425"/>
    </location>
</feature>
<feature type="compositionally biased region" description="Polar residues" evidence="1">
    <location>
        <begin position="128"/>
        <end position="145"/>
    </location>
</feature>
<dbReference type="InParanoid" id="A5DXQ1"/>
<feature type="region of interest" description="Disordered" evidence="1">
    <location>
        <begin position="775"/>
        <end position="864"/>
    </location>
</feature>
<proteinExistence type="predicted"/>
<sequence>MSEIKLQVLVVPMDLAATSHGEITSSLSTSFAPMKKFLHITDSGNRISDLVREIIQHFAKLYPREKQITVANLQNEDLCEVDFDYKVLQVFEKNDLVRVIVDEPSANKHTATLAFRLQSNDQQQAALGTARTTPSKPNTRVSVSPVSLAPPELSVDNTIPVKKFNESPASAKGQRITSGMLVQPPLASGAAKRNSDLINQNYDTHRRVVLETASANPENGIDSDLDIDVNSDVEYPERAENNIQVEKNSRNLRNLRNPMKADGNTVARKTVLELHDSHLTLNESENINPNSLKSLQIEEVEHHRSVGGGGQKKSRSAANIAKTKTDIPALVTESTAIPKTLNEGNIPMTKRTRNAEISSVSTPSVKRSKREQNLTTPSVRDLNKSQTPADTRQLKNTTASTKNTLSPPKTGRKIKEENRKPEKQKSMNILQNLHSSLSHMQLQLTKYKTANGFSNVPQNFADAPYHCKTPITNNQIDVRLRLTTSSPTSSTIAKTTNETTTTTVTSADKNNNVKSKELLPEVEAQNNTRDKKPDQNETEISHSKSNSSNLSTSANSVPTTKSKKSAFLNETVSTPSTRKLRGGLPSQPHLNVNTPSRNLKDLKAHTDSIGDLDDRKDKVVSHAETTAKKPLGIIDDNTIVSAKKLSGKSFEPILRNEDQSSSSDESGGEEEVDESTHTPRLVASAPIKRIASSQNSPMPASARSLKRNNALPLTNSRKMQGQLGDIEATNTKQDDQAKTIVQGSLQGKSIFLPLKPLLPTLQDLEKKGLPDVRDAIETNGKSLSNITGANGASGTTRDKLKKGEKEDDGEDVNGIDSSSSSSSSSSSDSSSSSSDDEQSSKFLSSKKTKKGVKRKQRAKKSLFS</sequence>
<keyword evidence="4" id="KW-1185">Reference proteome</keyword>
<feature type="region of interest" description="Disordered" evidence="1">
    <location>
        <begin position="302"/>
        <end position="321"/>
    </location>
</feature>
<feature type="compositionally biased region" description="Basic and acidic residues" evidence="1">
    <location>
        <begin position="598"/>
        <end position="612"/>
    </location>
</feature>
<dbReference type="STRING" id="379508.A5DXQ1"/>
<feature type="compositionally biased region" description="Basic and acidic residues" evidence="1">
    <location>
        <begin position="796"/>
        <end position="805"/>
    </location>
</feature>
<feature type="compositionally biased region" description="Low complexity" evidence="1">
    <location>
        <begin position="543"/>
        <end position="556"/>
    </location>
</feature>
<evidence type="ECO:0000256" key="1">
    <source>
        <dbReference type="SAM" id="MobiDB-lite"/>
    </source>
</evidence>
<evidence type="ECO:0000313" key="3">
    <source>
        <dbReference type="EMBL" id="EDK43959.1"/>
    </source>
</evidence>
<dbReference type="AlphaFoldDB" id="A5DXQ1"/>
<name>A5DXQ1_LODEL</name>
<evidence type="ECO:0000313" key="4">
    <source>
        <dbReference type="Proteomes" id="UP000001996"/>
    </source>
</evidence>
<dbReference type="InterPro" id="IPR018844">
    <property type="entry name" value="Dnt1-like_N"/>
</dbReference>